<dbReference type="GO" id="GO:0032259">
    <property type="term" value="P:methylation"/>
    <property type="evidence" value="ECO:0007669"/>
    <property type="project" value="UniProtKB-KW"/>
</dbReference>
<feature type="region of interest" description="Disordered" evidence="5">
    <location>
        <begin position="458"/>
        <end position="490"/>
    </location>
</feature>
<comment type="similarity">
    <text evidence="1">Belongs to the methyltransferase superfamily.</text>
</comment>
<dbReference type="SUPFAM" id="SSF53335">
    <property type="entry name" value="S-adenosyl-L-methionine-dependent methyltransferases"/>
    <property type="match status" value="2"/>
</dbReference>
<protein>
    <submittedName>
        <fullName evidence="7">Methyltransferase-like protein 13</fullName>
    </submittedName>
</protein>
<feature type="compositionally biased region" description="Basic residues" evidence="5">
    <location>
        <begin position="470"/>
        <end position="482"/>
    </location>
</feature>
<evidence type="ECO:0000256" key="3">
    <source>
        <dbReference type="ARBA" id="ARBA00022679"/>
    </source>
</evidence>
<keyword evidence="3" id="KW-0808">Transferase</keyword>
<sequence>MAKKSAEEELAILETLTDFTSKENWDKFFSLRGAGDSFEWYSEWNQLRGPLLAHLSGCGGGGGGATGPRILVPGCGSSRLSEHVYDAGFRNITNIDFSRVVVSDMLRRHLRTRPEMRWRVMDMTDMQFEDDYFDVVLDKGGLDALMEPAVGSVLGKKYLKEVKRVLKFGGKFICLTLAETHVIRLLFSEFRFGWATSIEALSQKPSEAYQTFMVTVVEENFHYLKPVTSLLNSSALDFKAKQGHMLVAELDNENQLRSEYSSREDILYSVRDLELGAVGDLKKLHPGFRCQLILGEQGESIYTYKAVILDAQQDSDSFAYQCGVFIVPKVRAHEYLFSHKEGQWLIVESSKAARLIMVFLDARHSHASMDDIKKDLSPLVRGLAPGEDDGISIPFMMASDCVKERNIVQKVSSPTTGPIIVEDVIYEKVGEEAKMFRRLTFERSMGLVQSEALLTREHKNNLEEKESKKKSTSSKSKKKGGRRGTDSRKLTDGFGSNLKIDHSCLASSYHSGIISGFALIASMLESAVSYQNQVRAIVIGLGAGLLPMFLRVCLPFLDVEVVELDDLILDVARQYFAFMEDEHLKVHVCDGIKFIQEANVEGASGVTNKNEKDDSDTHSKTYNGSVHPLTNANCSTGIKILIVDADSSDSSSGLACPPADFVEESFLLCVKDFISESGLFVINLVSRSPAVREMVVSRMKKVFCHLFSLELEGDVNEVLFACNMEVCSVPDQLPEALAQLQGLMKVPLPEEQIDMQKMKCLK</sequence>
<reference evidence="7" key="1">
    <citation type="journal article" date="2023" name="GigaByte">
        <title>Genome assembly of the bearded iris, Iris pallida Lam.</title>
        <authorList>
            <person name="Bruccoleri R.E."/>
            <person name="Oakeley E.J."/>
            <person name="Faust A.M.E."/>
            <person name="Altorfer M."/>
            <person name="Dessus-Babus S."/>
            <person name="Burckhardt D."/>
            <person name="Oertli M."/>
            <person name="Naumann U."/>
            <person name="Petersen F."/>
            <person name="Wong J."/>
        </authorList>
    </citation>
    <scope>NUCLEOTIDE SEQUENCE</scope>
    <source>
        <strain evidence="7">GSM-AAB239-AS_SAM_17_03QT</strain>
    </source>
</reference>
<name>A0AAX6I0A5_IRIPA</name>
<gene>
    <name evidence="7" type="ORF">M6B38_279025</name>
</gene>
<dbReference type="AlphaFoldDB" id="A0AAX6I0A5"/>
<dbReference type="FunFam" id="3.40.50.150:FF:000211">
    <property type="entry name" value="Methyltransferase-like protein 13"/>
    <property type="match status" value="1"/>
</dbReference>
<evidence type="ECO:0000256" key="5">
    <source>
        <dbReference type="SAM" id="MobiDB-lite"/>
    </source>
</evidence>
<keyword evidence="2 7" id="KW-0489">Methyltransferase</keyword>
<evidence type="ECO:0000313" key="8">
    <source>
        <dbReference type="Proteomes" id="UP001140949"/>
    </source>
</evidence>
<evidence type="ECO:0000313" key="7">
    <source>
        <dbReference type="EMBL" id="KAJ6846174.1"/>
    </source>
</evidence>
<dbReference type="InterPro" id="IPR051419">
    <property type="entry name" value="Lys/N-term_MeTrsfase_sf"/>
</dbReference>
<reference evidence="7" key="2">
    <citation type="submission" date="2023-04" db="EMBL/GenBank/DDBJ databases">
        <authorList>
            <person name="Bruccoleri R.E."/>
            <person name="Oakeley E.J."/>
            <person name="Faust A.-M."/>
            <person name="Dessus-Babus S."/>
            <person name="Altorfer M."/>
            <person name="Burckhardt D."/>
            <person name="Oertli M."/>
            <person name="Naumann U."/>
            <person name="Petersen F."/>
            <person name="Wong J."/>
        </authorList>
    </citation>
    <scope>NUCLEOTIDE SEQUENCE</scope>
    <source>
        <strain evidence="7">GSM-AAB239-AS_SAM_17_03QT</strain>
        <tissue evidence="7">Leaf</tissue>
    </source>
</reference>
<dbReference type="FunFam" id="3.40.50.150:FF:000256">
    <property type="entry name" value="S-adenosyl-L-methionine-dependent methyltransferase superfamily protein"/>
    <property type="match status" value="1"/>
</dbReference>
<dbReference type="PANTHER" id="PTHR12176">
    <property type="entry name" value="SAM-DEPENDENT METHYLTRANSFERASE SUPERFAMILY PROTEIN"/>
    <property type="match status" value="1"/>
</dbReference>
<accession>A0AAX6I0A5</accession>
<proteinExistence type="inferred from homology"/>
<dbReference type="Gene3D" id="3.40.50.150">
    <property type="entry name" value="Vaccinia Virus protein VP39"/>
    <property type="match status" value="2"/>
</dbReference>
<evidence type="ECO:0000256" key="4">
    <source>
        <dbReference type="ARBA" id="ARBA00023268"/>
    </source>
</evidence>
<evidence type="ECO:0000256" key="2">
    <source>
        <dbReference type="ARBA" id="ARBA00022603"/>
    </source>
</evidence>
<keyword evidence="8" id="KW-1185">Reference proteome</keyword>
<evidence type="ECO:0000259" key="6">
    <source>
        <dbReference type="Pfam" id="PF08241"/>
    </source>
</evidence>
<evidence type="ECO:0000256" key="1">
    <source>
        <dbReference type="ARBA" id="ARBA00008361"/>
    </source>
</evidence>
<dbReference type="CDD" id="cd02440">
    <property type="entry name" value="AdoMet_MTases"/>
    <property type="match status" value="1"/>
</dbReference>
<dbReference type="PANTHER" id="PTHR12176:SF78">
    <property type="entry name" value="EEF1A LYSINE AND N-TERMINAL METHYLTRANSFERASE"/>
    <property type="match status" value="1"/>
</dbReference>
<comment type="caution">
    <text evidence="7">The sequence shown here is derived from an EMBL/GenBank/DDBJ whole genome shotgun (WGS) entry which is preliminary data.</text>
</comment>
<organism evidence="7 8">
    <name type="scientific">Iris pallida</name>
    <name type="common">Sweet iris</name>
    <dbReference type="NCBI Taxonomy" id="29817"/>
    <lineage>
        <taxon>Eukaryota</taxon>
        <taxon>Viridiplantae</taxon>
        <taxon>Streptophyta</taxon>
        <taxon>Embryophyta</taxon>
        <taxon>Tracheophyta</taxon>
        <taxon>Spermatophyta</taxon>
        <taxon>Magnoliopsida</taxon>
        <taxon>Liliopsida</taxon>
        <taxon>Asparagales</taxon>
        <taxon>Iridaceae</taxon>
        <taxon>Iridoideae</taxon>
        <taxon>Irideae</taxon>
        <taxon>Iris</taxon>
    </lineage>
</organism>
<dbReference type="InterPro" id="IPR029063">
    <property type="entry name" value="SAM-dependent_MTases_sf"/>
</dbReference>
<dbReference type="EMBL" id="JANAVB010005599">
    <property type="protein sequence ID" value="KAJ6846174.1"/>
    <property type="molecule type" value="Genomic_DNA"/>
</dbReference>
<dbReference type="InterPro" id="IPR013216">
    <property type="entry name" value="Methyltransf_11"/>
</dbReference>
<keyword evidence="4" id="KW-0511">Multifunctional enzyme</keyword>
<dbReference type="Pfam" id="PF08241">
    <property type="entry name" value="Methyltransf_11"/>
    <property type="match status" value="1"/>
</dbReference>
<dbReference type="GO" id="GO:0008757">
    <property type="term" value="F:S-adenosylmethionine-dependent methyltransferase activity"/>
    <property type="evidence" value="ECO:0007669"/>
    <property type="project" value="InterPro"/>
</dbReference>
<feature type="compositionally biased region" description="Basic and acidic residues" evidence="5">
    <location>
        <begin position="458"/>
        <end position="469"/>
    </location>
</feature>
<feature type="domain" description="Methyltransferase type 11" evidence="6">
    <location>
        <begin position="73"/>
        <end position="174"/>
    </location>
</feature>
<dbReference type="Proteomes" id="UP001140949">
    <property type="component" value="Unassembled WGS sequence"/>
</dbReference>